<comment type="caution">
    <text evidence="15">The sequence shown here is derived from an EMBL/GenBank/DDBJ whole genome shotgun (WGS) entry which is preliminary data.</text>
</comment>
<evidence type="ECO:0000256" key="2">
    <source>
        <dbReference type="ARBA" id="ARBA00011245"/>
    </source>
</evidence>
<keyword evidence="7" id="KW-0418">Kinase</keyword>
<dbReference type="Proteomes" id="UP000604046">
    <property type="component" value="Unassembled WGS sequence"/>
</dbReference>
<dbReference type="EMBL" id="CAJNDS010001269">
    <property type="protein sequence ID" value="CAE7253891.1"/>
    <property type="molecule type" value="Genomic_DNA"/>
</dbReference>
<dbReference type="PROSITE" id="PS00108">
    <property type="entry name" value="PROTEIN_KINASE_ST"/>
    <property type="match status" value="1"/>
</dbReference>
<dbReference type="FunFam" id="1.10.238.10:FF:000003">
    <property type="entry name" value="Calmodulin A"/>
    <property type="match status" value="1"/>
</dbReference>
<dbReference type="Pfam" id="PF00023">
    <property type="entry name" value="Ank"/>
    <property type="match status" value="1"/>
</dbReference>
<dbReference type="PROSITE" id="PS00018">
    <property type="entry name" value="EF_HAND_1"/>
    <property type="match status" value="1"/>
</dbReference>
<comment type="cofactor">
    <cofactor evidence="1">
        <name>Mg(2+)</name>
        <dbReference type="ChEBI" id="CHEBI:18420"/>
    </cofactor>
</comment>
<dbReference type="Gene3D" id="1.25.40.20">
    <property type="entry name" value="Ankyrin repeat-containing domain"/>
    <property type="match status" value="1"/>
</dbReference>
<evidence type="ECO:0000256" key="1">
    <source>
        <dbReference type="ARBA" id="ARBA00001946"/>
    </source>
</evidence>
<keyword evidence="11" id="KW-0040">ANK repeat</keyword>
<organism evidence="15 16">
    <name type="scientific">Symbiodinium natans</name>
    <dbReference type="NCBI Taxonomy" id="878477"/>
    <lineage>
        <taxon>Eukaryota</taxon>
        <taxon>Sar</taxon>
        <taxon>Alveolata</taxon>
        <taxon>Dinophyceae</taxon>
        <taxon>Suessiales</taxon>
        <taxon>Symbiodiniaceae</taxon>
        <taxon>Symbiodinium</taxon>
    </lineage>
</organism>
<evidence type="ECO:0000256" key="4">
    <source>
        <dbReference type="ARBA" id="ARBA00022679"/>
    </source>
</evidence>
<dbReference type="PROSITE" id="PS50011">
    <property type="entry name" value="PROTEIN_KINASE_DOM"/>
    <property type="match status" value="1"/>
</dbReference>
<keyword evidence="8" id="KW-0106">Calcium</keyword>
<dbReference type="InterPro" id="IPR050205">
    <property type="entry name" value="CDPK_Ser/Thr_kinases"/>
</dbReference>
<dbReference type="PROSITE" id="PS50088">
    <property type="entry name" value="ANK_REPEAT"/>
    <property type="match status" value="1"/>
</dbReference>
<proteinExistence type="inferred from homology"/>
<feature type="binding site" evidence="12">
    <location>
        <position position="320"/>
    </location>
    <ligand>
        <name>ATP</name>
        <dbReference type="ChEBI" id="CHEBI:30616"/>
    </ligand>
</feature>
<evidence type="ECO:0000259" key="14">
    <source>
        <dbReference type="PROSITE" id="PS50222"/>
    </source>
</evidence>
<dbReference type="InterPro" id="IPR002048">
    <property type="entry name" value="EF_hand_dom"/>
</dbReference>
<feature type="domain" description="Protein kinase" evidence="13">
    <location>
        <begin position="291"/>
        <end position="546"/>
    </location>
</feature>
<evidence type="ECO:0000313" key="16">
    <source>
        <dbReference type="Proteomes" id="UP000604046"/>
    </source>
</evidence>
<dbReference type="CDD" id="cd00051">
    <property type="entry name" value="EFh"/>
    <property type="match status" value="1"/>
</dbReference>
<dbReference type="InterPro" id="IPR011009">
    <property type="entry name" value="Kinase-like_dom_sf"/>
</dbReference>
<dbReference type="SMART" id="SM00054">
    <property type="entry name" value="EFh"/>
    <property type="match status" value="3"/>
</dbReference>
<dbReference type="InterPro" id="IPR002110">
    <property type="entry name" value="Ankyrin_rpt"/>
</dbReference>
<keyword evidence="16" id="KW-1185">Reference proteome</keyword>
<evidence type="ECO:0000256" key="3">
    <source>
        <dbReference type="ARBA" id="ARBA00022527"/>
    </source>
</evidence>
<dbReference type="InterPro" id="IPR000719">
    <property type="entry name" value="Prot_kinase_dom"/>
</dbReference>
<keyword evidence="4" id="KW-0808">Transferase</keyword>
<feature type="domain" description="EF-hand" evidence="14">
    <location>
        <begin position="690"/>
        <end position="725"/>
    </location>
</feature>
<dbReference type="Pfam" id="PF13499">
    <property type="entry name" value="EF-hand_7"/>
    <property type="match status" value="1"/>
</dbReference>
<dbReference type="PANTHER" id="PTHR24349">
    <property type="entry name" value="SERINE/THREONINE-PROTEIN KINASE"/>
    <property type="match status" value="1"/>
</dbReference>
<evidence type="ECO:0000256" key="8">
    <source>
        <dbReference type="ARBA" id="ARBA00022837"/>
    </source>
</evidence>
<dbReference type="SMART" id="SM00220">
    <property type="entry name" value="S_TKc"/>
    <property type="match status" value="1"/>
</dbReference>
<keyword evidence="3" id="KW-0723">Serine/threonine-protein kinase</keyword>
<protein>
    <submittedName>
        <fullName evidence="15">CPK22 protein</fullName>
    </submittedName>
</protein>
<dbReference type="InterPro" id="IPR011992">
    <property type="entry name" value="EF-hand-dom_pair"/>
</dbReference>
<dbReference type="GO" id="GO:0005524">
    <property type="term" value="F:ATP binding"/>
    <property type="evidence" value="ECO:0007669"/>
    <property type="project" value="UniProtKB-UniRule"/>
</dbReference>
<dbReference type="GO" id="GO:0004674">
    <property type="term" value="F:protein serine/threonine kinase activity"/>
    <property type="evidence" value="ECO:0007669"/>
    <property type="project" value="UniProtKB-KW"/>
</dbReference>
<dbReference type="SUPFAM" id="SSF47473">
    <property type="entry name" value="EF-hand"/>
    <property type="match status" value="1"/>
</dbReference>
<evidence type="ECO:0000313" key="15">
    <source>
        <dbReference type="EMBL" id="CAE7253891.1"/>
    </source>
</evidence>
<dbReference type="Gene3D" id="3.30.200.20">
    <property type="entry name" value="Phosphorylase Kinase, domain 1"/>
    <property type="match status" value="1"/>
</dbReference>
<dbReference type="GO" id="GO:0005509">
    <property type="term" value="F:calcium ion binding"/>
    <property type="evidence" value="ECO:0007669"/>
    <property type="project" value="InterPro"/>
</dbReference>
<reference evidence="15" key="1">
    <citation type="submission" date="2021-02" db="EMBL/GenBank/DDBJ databases">
        <authorList>
            <person name="Dougan E. K."/>
            <person name="Rhodes N."/>
            <person name="Thang M."/>
            <person name="Chan C."/>
        </authorList>
    </citation>
    <scope>NUCLEOTIDE SEQUENCE</scope>
</reference>
<keyword evidence="5" id="KW-0677">Repeat</keyword>
<comment type="similarity">
    <text evidence="10">Belongs to the protein kinase superfamily. Ser/Thr protein kinase family. CDPK subfamily.</text>
</comment>
<evidence type="ECO:0000256" key="7">
    <source>
        <dbReference type="ARBA" id="ARBA00022777"/>
    </source>
</evidence>
<dbReference type="PROSITE" id="PS00107">
    <property type="entry name" value="PROTEIN_KINASE_ATP"/>
    <property type="match status" value="1"/>
</dbReference>
<evidence type="ECO:0000256" key="10">
    <source>
        <dbReference type="ARBA" id="ARBA00024334"/>
    </source>
</evidence>
<dbReference type="CDD" id="cd05117">
    <property type="entry name" value="STKc_CAMK"/>
    <property type="match status" value="1"/>
</dbReference>
<evidence type="ECO:0000256" key="5">
    <source>
        <dbReference type="ARBA" id="ARBA00022737"/>
    </source>
</evidence>
<feature type="domain" description="EF-hand" evidence="14">
    <location>
        <begin position="589"/>
        <end position="624"/>
    </location>
</feature>
<sequence>MASISAGEDALVEDLLAGRADVSGADRHGNTALHVAAAKANEAVTASLLRRGADATVKNADGHSAVLCARLGALAPALRLSSAGGWAAKEILTVKVFGKLDSRTLQAGEEVWRCPISKDCWTGSVSPTTPRNHQVAAILAQAAGDAYSLADAVEGAWLAGQAPPMKNQDEVHPAIMHAILLLVQVLQKELLAALEARDRERLTAGLEMLRYAKVAQLPEEEPAIRTLVAIELEAAIGARNELELKQAVAVAIPQNIWLSTDSRTRAEDRVGHISVVGRYHRLPSRLEDDYFVEKKALGTGYNGSVLLARGKNRAGKFAIKAFKLHGVSKEKKAELASEAEIFLSMDHPHIVRLFDVYEEEDRLSLVMECMEGGELFDRVREKKIYSEKDACKTAWMMLLAVNYLHSAGIVHRDLKLENFLYERKDGDFLKLIDFGFSKVWAKNTKMELSCGTLSYAAPEVLAKSYTSQCDLWSLGVIVFILLVGYMPFAGNDERKQIQMIRSGHYIVKKDRWAKVSTQAADFVQKLLVVDPDARMTAPAALEHPWIKNLDHANSDCIDEAMVTSLCNFAKSQNFRRSCMKLMAWSLTASERSQVREAFLELDKGSTGTITAADFKKVLEDNFHIPELQAETVFNAIGDVEHDEIHYSEFLAAMMASRISLHDDLLKDAFRRFDTENTGFIRKEDLVLVLESDREATQVMRDLDVNHDGKISYDEFICYLKSGGADDDALEAAERAISKEIISLNRPEDEPKLRKRDKLKGMFAILSAQQYDQTSARLYKHAVDALHAVLEEKRVEQMGRQLADAAARGDLEMLHSLLQAMCFV</sequence>
<evidence type="ECO:0000256" key="9">
    <source>
        <dbReference type="ARBA" id="ARBA00022840"/>
    </source>
</evidence>
<dbReference type="AlphaFoldDB" id="A0A812M255"/>
<accession>A0A812M255</accession>
<dbReference type="OrthoDB" id="40902at2759"/>
<dbReference type="PROSITE" id="PS50297">
    <property type="entry name" value="ANK_REP_REGION"/>
    <property type="match status" value="1"/>
</dbReference>
<dbReference type="InterPro" id="IPR036770">
    <property type="entry name" value="Ankyrin_rpt-contain_sf"/>
</dbReference>
<gene>
    <name evidence="15" type="primary">CPK22</name>
    <name evidence="15" type="ORF">SNAT2548_LOCUS12810</name>
</gene>
<dbReference type="Gene3D" id="1.10.510.10">
    <property type="entry name" value="Transferase(Phosphotransferase) domain 1"/>
    <property type="match status" value="1"/>
</dbReference>
<keyword evidence="6 12" id="KW-0547">Nucleotide-binding</keyword>
<dbReference type="Gene3D" id="1.10.238.10">
    <property type="entry name" value="EF-hand"/>
    <property type="match status" value="2"/>
</dbReference>
<dbReference type="InterPro" id="IPR018247">
    <property type="entry name" value="EF_Hand_1_Ca_BS"/>
</dbReference>
<name>A0A812M255_9DINO</name>
<dbReference type="FunFam" id="1.10.510.10:FF:000571">
    <property type="entry name" value="Maternal embryonic leucine zipper kinase"/>
    <property type="match status" value="1"/>
</dbReference>
<dbReference type="InterPro" id="IPR017441">
    <property type="entry name" value="Protein_kinase_ATP_BS"/>
</dbReference>
<dbReference type="Pfam" id="PF00069">
    <property type="entry name" value="Pkinase"/>
    <property type="match status" value="1"/>
</dbReference>
<dbReference type="InterPro" id="IPR008271">
    <property type="entry name" value="Ser/Thr_kinase_AS"/>
</dbReference>
<evidence type="ECO:0000256" key="12">
    <source>
        <dbReference type="PROSITE-ProRule" id="PRU10141"/>
    </source>
</evidence>
<dbReference type="PROSITE" id="PS50222">
    <property type="entry name" value="EF_HAND_2"/>
    <property type="match status" value="2"/>
</dbReference>
<comment type="subunit">
    <text evidence="2">Monomer.</text>
</comment>
<evidence type="ECO:0000259" key="13">
    <source>
        <dbReference type="PROSITE" id="PS50011"/>
    </source>
</evidence>
<keyword evidence="9 12" id="KW-0067">ATP-binding</keyword>
<dbReference type="SUPFAM" id="SSF48403">
    <property type="entry name" value="Ankyrin repeat"/>
    <property type="match status" value="1"/>
</dbReference>
<evidence type="ECO:0000256" key="11">
    <source>
        <dbReference type="PROSITE-ProRule" id="PRU00023"/>
    </source>
</evidence>
<evidence type="ECO:0000256" key="6">
    <source>
        <dbReference type="ARBA" id="ARBA00022741"/>
    </source>
</evidence>
<dbReference type="SUPFAM" id="SSF56112">
    <property type="entry name" value="Protein kinase-like (PK-like)"/>
    <property type="match status" value="1"/>
</dbReference>
<feature type="repeat" description="ANK" evidence="11">
    <location>
        <begin position="28"/>
        <end position="60"/>
    </location>
</feature>